<protein>
    <submittedName>
        <fullName evidence="1">Uncharacterized protein</fullName>
    </submittedName>
</protein>
<dbReference type="AlphaFoldDB" id="A0A2P2P1Y9"/>
<accession>A0A2P2P1Y9</accession>
<dbReference type="EMBL" id="GGEC01068205">
    <property type="protein sequence ID" value="MBX48689.1"/>
    <property type="molecule type" value="Transcribed_RNA"/>
</dbReference>
<proteinExistence type="predicted"/>
<reference evidence="1" key="1">
    <citation type="submission" date="2018-02" db="EMBL/GenBank/DDBJ databases">
        <title>Rhizophora mucronata_Transcriptome.</title>
        <authorList>
            <person name="Meera S.P."/>
            <person name="Sreeshan A."/>
            <person name="Augustine A."/>
        </authorList>
    </citation>
    <scope>NUCLEOTIDE SEQUENCE</scope>
    <source>
        <tissue evidence="1">Leaf</tissue>
    </source>
</reference>
<organism evidence="1">
    <name type="scientific">Rhizophora mucronata</name>
    <name type="common">Asiatic mangrove</name>
    <dbReference type="NCBI Taxonomy" id="61149"/>
    <lineage>
        <taxon>Eukaryota</taxon>
        <taxon>Viridiplantae</taxon>
        <taxon>Streptophyta</taxon>
        <taxon>Embryophyta</taxon>
        <taxon>Tracheophyta</taxon>
        <taxon>Spermatophyta</taxon>
        <taxon>Magnoliopsida</taxon>
        <taxon>eudicotyledons</taxon>
        <taxon>Gunneridae</taxon>
        <taxon>Pentapetalae</taxon>
        <taxon>rosids</taxon>
        <taxon>fabids</taxon>
        <taxon>Malpighiales</taxon>
        <taxon>Rhizophoraceae</taxon>
        <taxon>Rhizophora</taxon>
    </lineage>
</organism>
<evidence type="ECO:0000313" key="1">
    <source>
        <dbReference type="EMBL" id="MBX48689.1"/>
    </source>
</evidence>
<name>A0A2P2P1Y9_RHIMU</name>
<sequence>MSCVCITFAICPSKGSYCILRSYRISVEDKISPQKPYTITLKANSWWAL</sequence>